<sequence length="474" mass="54159">MATIAYPLAWTAALALCFALFSAMARYGVGDALDTITVNGKTCSNGICVDQFDHWQTVPMTWKCRDLRDDCTLRAVRGLCQTDSLYTHPHCPVACGVCHNRTREIPFETSAPFSSHPRNRQGLVEVAGSRFGVPQLIPERGSDDRQGVLDRMQDAHEYWEDVVMEEDRYQPVRTLCRNEYELCALWAARGECTNNERFMKKSCPVVCYTCETLHVDALCPFDPNIPNAWQRGDLNRMFKRIVHDPTLAHYQTTVLSRPDYEPNDTVETASYQIGPWVVIIDDFLNETETSTLIALGADQGYERSTDVGEILEDGSYEDDESETRTSTNAWCYNECDDHEVTQIIWERMTFLTQIPPENSESLQMLRYEPGQFYAVHHDYIENDWNRAVGSRILTVFLYLNDVEEGGATNFPELELAVQPKRGRALLWPSVLDQYPHKKDDRTEHEAQVVTKGIKYGANAWFHQRDYQGSTQNGC</sequence>
<accession>A0A8J9S7A3</accession>
<comment type="subcellular location">
    <subcellularLocation>
        <location evidence="3">Endomembrane system</location>
    </subcellularLocation>
    <subcellularLocation>
        <location evidence="2">Membrane</location>
        <topology evidence="2">Single-pass membrane protein</topology>
    </subcellularLocation>
</comment>
<dbReference type="GO" id="GO:0031418">
    <property type="term" value="F:L-ascorbic acid binding"/>
    <property type="evidence" value="ECO:0007669"/>
    <property type="project" value="InterPro"/>
</dbReference>
<dbReference type="PANTHER" id="PTHR10869">
    <property type="entry name" value="PROLYL 4-HYDROXYLASE ALPHA SUBUNIT"/>
    <property type="match status" value="1"/>
</dbReference>
<evidence type="ECO:0000256" key="11">
    <source>
        <dbReference type="SAM" id="SignalP"/>
    </source>
</evidence>
<dbReference type="EMBL" id="OU594960">
    <property type="protein sequence ID" value="CAG9283679.1"/>
    <property type="molecule type" value="Genomic_DNA"/>
</dbReference>
<dbReference type="OMA" id="MATIAYP"/>
<dbReference type="GO" id="GO:0005506">
    <property type="term" value="F:iron ion binding"/>
    <property type="evidence" value="ECO:0007669"/>
    <property type="project" value="InterPro"/>
</dbReference>
<evidence type="ECO:0000313" key="14">
    <source>
        <dbReference type="EMBL" id="CAG9283679.1"/>
    </source>
</evidence>
<proteinExistence type="predicted"/>
<keyword evidence="5" id="KW-0479">Metal-binding</keyword>
<reference evidence="14" key="1">
    <citation type="submission" date="2022-02" db="EMBL/GenBank/DDBJ databases">
        <authorList>
            <person name="Giguere J D."/>
        </authorList>
    </citation>
    <scope>NUCLEOTIDE SEQUENCE</scope>
    <source>
        <strain evidence="14">CCAP 1055/1</strain>
    </source>
</reference>
<feature type="signal peptide" evidence="11">
    <location>
        <begin position="1"/>
        <end position="25"/>
    </location>
</feature>
<evidence type="ECO:0000256" key="5">
    <source>
        <dbReference type="ARBA" id="ARBA00022723"/>
    </source>
</evidence>
<keyword evidence="11" id="KW-0732">Signal</keyword>
<protein>
    <submittedName>
        <fullName evidence="14">Uncharacterized protein</fullName>
    </submittedName>
</protein>
<dbReference type="Gene3D" id="2.60.120.620">
    <property type="entry name" value="q2cbj1_9rhob like domain"/>
    <property type="match status" value="1"/>
</dbReference>
<organism evidence="14">
    <name type="scientific">Phaeodactylum tricornutum</name>
    <name type="common">Diatom</name>
    <dbReference type="NCBI Taxonomy" id="2850"/>
    <lineage>
        <taxon>Eukaryota</taxon>
        <taxon>Sar</taxon>
        <taxon>Stramenopiles</taxon>
        <taxon>Ochrophyta</taxon>
        <taxon>Bacillariophyta</taxon>
        <taxon>Bacillariophyceae</taxon>
        <taxon>Bacillariophycidae</taxon>
        <taxon>Naviculales</taxon>
        <taxon>Phaeodactylaceae</taxon>
        <taxon>Phaeodactylum</taxon>
    </lineage>
</organism>
<evidence type="ECO:0000256" key="7">
    <source>
        <dbReference type="ARBA" id="ARBA00022989"/>
    </source>
</evidence>
<dbReference type="AlphaFoldDB" id="A0A8J9S7A3"/>
<feature type="domain" description="Fe2OG dioxygenase" evidence="12">
    <location>
        <begin position="358"/>
        <end position="464"/>
    </location>
</feature>
<dbReference type="InterPro" id="IPR006620">
    <property type="entry name" value="Pro_4_hyd_alph"/>
</dbReference>
<dbReference type="SMART" id="SM00254">
    <property type="entry name" value="ShKT"/>
    <property type="match status" value="2"/>
</dbReference>
<dbReference type="SMART" id="SM00702">
    <property type="entry name" value="P4Hc"/>
    <property type="match status" value="1"/>
</dbReference>
<evidence type="ECO:0000256" key="2">
    <source>
        <dbReference type="ARBA" id="ARBA00004167"/>
    </source>
</evidence>
<dbReference type="InterPro" id="IPR045054">
    <property type="entry name" value="P4HA-like"/>
</dbReference>
<evidence type="ECO:0000256" key="10">
    <source>
        <dbReference type="ARBA" id="ARBA00023136"/>
    </source>
</evidence>
<dbReference type="GO" id="GO:0004656">
    <property type="term" value="F:procollagen-proline 4-dioxygenase activity"/>
    <property type="evidence" value="ECO:0007669"/>
    <property type="project" value="TreeGrafter"/>
</dbReference>
<dbReference type="GO" id="GO:0016020">
    <property type="term" value="C:membrane"/>
    <property type="evidence" value="ECO:0007669"/>
    <property type="project" value="UniProtKB-SubCell"/>
</dbReference>
<dbReference type="InterPro" id="IPR044862">
    <property type="entry name" value="Pro_4_hyd_alph_FE2OG_OXY"/>
</dbReference>
<evidence type="ECO:0000256" key="8">
    <source>
        <dbReference type="ARBA" id="ARBA00023002"/>
    </source>
</evidence>
<evidence type="ECO:0000256" key="4">
    <source>
        <dbReference type="ARBA" id="ARBA00022692"/>
    </source>
</evidence>
<keyword evidence="7" id="KW-1133">Transmembrane helix</keyword>
<evidence type="ECO:0000256" key="3">
    <source>
        <dbReference type="ARBA" id="ARBA00004308"/>
    </source>
</evidence>
<dbReference type="PANTHER" id="PTHR10869:SF235">
    <property type="entry name" value="PROCOLLAGEN-PROLINE 4-DIOXYGENASE"/>
    <property type="match status" value="1"/>
</dbReference>
<feature type="chain" id="PRO_5035471736" evidence="11">
    <location>
        <begin position="26"/>
        <end position="474"/>
    </location>
</feature>
<dbReference type="Proteomes" id="UP000836788">
    <property type="component" value="Chromosome 19"/>
</dbReference>
<keyword evidence="4" id="KW-0812">Transmembrane</keyword>
<dbReference type="InterPro" id="IPR005123">
    <property type="entry name" value="Oxoglu/Fe-dep_dioxygenase_dom"/>
</dbReference>
<dbReference type="PROSITE" id="PS51670">
    <property type="entry name" value="SHKT"/>
    <property type="match status" value="1"/>
</dbReference>
<keyword evidence="6" id="KW-0223">Dioxygenase</keyword>
<evidence type="ECO:0000259" key="13">
    <source>
        <dbReference type="PROSITE" id="PS51670"/>
    </source>
</evidence>
<keyword evidence="10" id="KW-0472">Membrane</keyword>
<evidence type="ECO:0000259" key="12">
    <source>
        <dbReference type="PROSITE" id="PS51471"/>
    </source>
</evidence>
<dbReference type="GO" id="GO:0005783">
    <property type="term" value="C:endoplasmic reticulum"/>
    <property type="evidence" value="ECO:0007669"/>
    <property type="project" value="TreeGrafter"/>
</dbReference>
<dbReference type="Pfam" id="PF01549">
    <property type="entry name" value="ShK"/>
    <property type="match status" value="2"/>
</dbReference>
<comment type="cofactor">
    <cofactor evidence="1">
        <name>L-ascorbate</name>
        <dbReference type="ChEBI" id="CHEBI:38290"/>
    </cofactor>
</comment>
<name>A0A8J9S7A3_PHATR</name>
<gene>
    <name evidence="14" type="ORF">PTTT1_LOCUS23598</name>
</gene>
<feature type="domain" description="ShKT" evidence="13">
    <location>
        <begin position="176"/>
        <end position="210"/>
    </location>
</feature>
<dbReference type="Pfam" id="PF13640">
    <property type="entry name" value="2OG-FeII_Oxy_3"/>
    <property type="match status" value="1"/>
</dbReference>
<dbReference type="FunFam" id="2.60.120.620:FF:000031">
    <property type="entry name" value="Predicted protein"/>
    <property type="match status" value="1"/>
</dbReference>
<evidence type="ECO:0000256" key="9">
    <source>
        <dbReference type="ARBA" id="ARBA00023004"/>
    </source>
</evidence>
<dbReference type="PROSITE" id="PS51471">
    <property type="entry name" value="FE2OG_OXY"/>
    <property type="match status" value="1"/>
</dbReference>
<dbReference type="InterPro" id="IPR003582">
    <property type="entry name" value="ShKT_dom"/>
</dbReference>
<evidence type="ECO:0000256" key="1">
    <source>
        <dbReference type="ARBA" id="ARBA00001961"/>
    </source>
</evidence>
<keyword evidence="8" id="KW-0560">Oxidoreductase</keyword>
<evidence type="ECO:0000256" key="6">
    <source>
        <dbReference type="ARBA" id="ARBA00022964"/>
    </source>
</evidence>
<keyword evidence="9" id="KW-0408">Iron</keyword>